<evidence type="ECO:0000313" key="1">
    <source>
        <dbReference type="EMBL" id="EFX79301.1"/>
    </source>
</evidence>
<evidence type="ECO:0000313" key="2">
    <source>
        <dbReference type="Proteomes" id="UP000000305"/>
    </source>
</evidence>
<dbReference type="InParanoid" id="E9GM46"/>
<proteinExistence type="predicted"/>
<protein>
    <submittedName>
        <fullName evidence="1">Uncharacterized protein</fullName>
    </submittedName>
</protein>
<organism evidence="1 2">
    <name type="scientific">Daphnia pulex</name>
    <name type="common">Water flea</name>
    <dbReference type="NCBI Taxonomy" id="6669"/>
    <lineage>
        <taxon>Eukaryota</taxon>
        <taxon>Metazoa</taxon>
        <taxon>Ecdysozoa</taxon>
        <taxon>Arthropoda</taxon>
        <taxon>Crustacea</taxon>
        <taxon>Branchiopoda</taxon>
        <taxon>Diplostraca</taxon>
        <taxon>Cladocera</taxon>
        <taxon>Anomopoda</taxon>
        <taxon>Daphniidae</taxon>
        <taxon>Daphnia</taxon>
    </lineage>
</organism>
<dbReference type="Proteomes" id="UP000000305">
    <property type="component" value="Unassembled WGS sequence"/>
</dbReference>
<accession>E9GM46</accession>
<gene>
    <name evidence="1" type="ORF">DAPPUDRAFT_319558</name>
</gene>
<dbReference type="EMBL" id="GL732552">
    <property type="protein sequence ID" value="EFX79301.1"/>
    <property type="molecule type" value="Genomic_DNA"/>
</dbReference>
<keyword evidence="2" id="KW-1185">Reference proteome</keyword>
<sequence length="268" mass="30662">MFEMLQLNSAKQALVDVMVEGKPVKTSKRNLEIDSFPEGARKLLNKRKSTQFGVKKHWYELSIMMFYKFSEETKKVQPHGKPDVIGSCIFCGKEITGQIVLIRNWKNHLQNCHQDIPEWKEYIKKTLEIKEQRRRNSSGLVPSSIMSMQKQSRVQHTLGSHTLSPQPLLRMMPTTHCLKEVRDMTSSPSLQESFKQRKTSPLLSLALKEESVAFSRPDSTISECCMIEETDLPNIKSDSSSIHRTIQTRGQSKRLGALQVSKTGHLFS</sequence>
<dbReference type="KEGG" id="dpx:DAPPUDRAFT_319558"/>
<dbReference type="AlphaFoldDB" id="E9GM46"/>
<name>E9GM46_DAPPU</name>
<reference evidence="1 2" key="1">
    <citation type="journal article" date="2011" name="Science">
        <title>The ecoresponsive genome of Daphnia pulex.</title>
        <authorList>
            <person name="Colbourne J.K."/>
            <person name="Pfrender M.E."/>
            <person name="Gilbert D."/>
            <person name="Thomas W.K."/>
            <person name="Tucker A."/>
            <person name="Oakley T.H."/>
            <person name="Tokishita S."/>
            <person name="Aerts A."/>
            <person name="Arnold G.J."/>
            <person name="Basu M.K."/>
            <person name="Bauer D.J."/>
            <person name="Caceres C.E."/>
            <person name="Carmel L."/>
            <person name="Casola C."/>
            <person name="Choi J.H."/>
            <person name="Detter J.C."/>
            <person name="Dong Q."/>
            <person name="Dusheyko S."/>
            <person name="Eads B.D."/>
            <person name="Frohlich T."/>
            <person name="Geiler-Samerotte K.A."/>
            <person name="Gerlach D."/>
            <person name="Hatcher P."/>
            <person name="Jogdeo S."/>
            <person name="Krijgsveld J."/>
            <person name="Kriventseva E.V."/>
            <person name="Kultz D."/>
            <person name="Laforsch C."/>
            <person name="Lindquist E."/>
            <person name="Lopez J."/>
            <person name="Manak J.R."/>
            <person name="Muller J."/>
            <person name="Pangilinan J."/>
            <person name="Patwardhan R.P."/>
            <person name="Pitluck S."/>
            <person name="Pritham E.J."/>
            <person name="Rechtsteiner A."/>
            <person name="Rho M."/>
            <person name="Rogozin I.B."/>
            <person name="Sakarya O."/>
            <person name="Salamov A."/>
            <person name="Schaack S."/>
            <person name="Shapiro H."/>
            <person name="Shiga Y."/>
            <person name="Skalitzky C."/>
            <person name="Smith Z."/>
            <person name="Souvorov A."/>
            <person name="Sung W."/>
            <person name="Tang Z."/>
            <person name="Tsuchiya D."/>
            <person name="Tu H."/>
            <person name="Vos H."/>
            <person name="Wang M."/>
            <person name="Wolf Y.I."/>
            <person name="Yamagata H."/>
            <person name="Yamada T."/>
            <person name="Ye Y."/>
            <person name="Shaw J.R."/>
            <person name="Andrews J."/>
            <person name="Crease T.J."/>
            <person name="Tang H."/>
            <person name="Lucas S.M."/>
            <person name="Robertson H.M."/>
            <person name="Bork P."/>
            <person name="Koonin E.V."/>
            <person name="Zdobnov E.M."/>
            <person name="Grigoriev I.V."/>
            <person name="Lynch M."/>
            <person name="Boore J.L."/>
        </authorList>
    </citation>
    <scope>NUCLEOTIDE SEQUENCE [LARGE SCALE GENOMIC DNA]</scope>
</reference>
<dbReference type="OrthoDB" id="6348984at2759"/>
<dbReference type="HOGENOM" id="CLU_1039220_0_0_1"/>